<evidence type="ECO:0000259" key="12">
    <source>
        <dbReference type="PROSITE" id="PS51119"/>
    </source>
</evidence>
<dbReference type="InterPro" id="IPR037249">
    <property type="entry name" value="TAFH/NHR1_dom_sf"/>
</dbReference>
<keyword evidence="6" id="KW-0805">Transcription regulation</keyword>
<dbReference type="Pfam" id="PF07531">
    <property type="entry name" value="TAFH"/>
    <property type="match status" value="1"/>
</dbReference>
<dbReference type="GO" id="GO:0003714">
    <property type="term" value="F:transcription corepressor activity"/>
    <property type="evidence" value="ECO:0007669"/>
    <property type="project" value="InterPro"/>
</dbReference>
<dbReference type="Gene3D" id="6.10.250.230">
    <property type="match status" value="1"/>
</dbReference>
<name>A0AB40A116_DROSZ</name>
<dbReference type="GO" id="GO:0008270">
    <property type="term" value="F:zinc ion binding"/>
    <property type="evidence" value="ECO:0007669"/>
    <property type="project" value="UniProtKB-KW"/>
</dbReference>
<dbReference type="Pfam" id="PF08788">
    <property type="entry name" value="NHR2"/>
    <property type="match status" value="1"/>
</dbReference>
<dbReference type="SMART" id="SM00549">
    <property type="entry name" value="TAFH"/>
    <property type="match status" value="1"/>
</dbReference>
<feature type="region of interest" description="Disordered" evidence="10">
    <location>
        <begin position="706"/>
        <end position="725"/>
    </location>
</feature>
<dbReference type="PROSITE" id="PS01360">
    <property type="entry name" value="ZF_MYND_1"/>
    <property type="match status" value="1"/>
</dbReference>
<dbReference type="PRINTS" id="PR01875">
    <property type="entry name" value="ETOFAMILY"/>
</dbReference>
<dbReference type="PANTHER" id="PTHR10379:SF14">
    <property type="entry name" value="NERVY, ISOFORM D"/>
    <property type="match status" value="1"/>
</dbReference>
<organism evidence="13 14">
    <name type="scientific">Drosophila suzukii</name>
    <name type="common">Spotted-wing drosophila fruit fly</name>
    <dbReference type="NCBI Taxonomy" id="28584"/>
    <lineage>
        <taxon>Eukaryota</taxon>
        <taxon>Metazoa</taxon>
        <taxon>Ecdysozoa</taxon>
        <taxon>Arthropoda</taxon>
        <taxon>Hexapoda</taxon>
        <taxon>Insecta</taxon>
        <taxon>Pterygota</taxon>
        <taxon>Neoptera</taxon>
        <taxon>Endopterygota</taxon>
        <taxon>Diptera</taxon>
        <taxon>Brachycera</taxon>
        <taxon>Muscomorpha</taxon>
        <taxon>Ephydroidea</taxon>
        <taxon>Drosophilidae</taxon>
        <taxon>Drosophila</taxon>
        <taxon>Sophophora</taxon>
    </lineage>
</organism>
<dbReference type="Pfam" id="PF01753">
    <property type="entry name" value="zf-MYND"/>
    <property type="match status" value="1"/>
</dbReference>
<dbReference type="GO" id="GO:0006351">
    <property type="term" value="P:DNA-templated transcription"/>
    <property type="evidence" value="ECO:0007669"/>
    <property type="project" value="InterPro"/>
</dbReference>
<evidence type="ECO:0000256" key="1">
    <source>
        <dbReference type="ARBA" id="ARBA00004123"/>
    </source>
</evidence>
<feature type="compositionally biased region" description="Low complexity" evidence="10">
    <location>
        <begin position="176"/>
        <end position="189"/>
    </location>
</feature>
<feature type="compositionally biased region" description="Low complexity" evidence="10">
    <location>
        <begin position="135"/>
        <end position="145"/>
    </location>
</feature>
<evidence type="ECO:0000256" key="2">
    <source>
        <dbReference type="ARBA" id="ARBA00022491"/>
    </source>
</evidence>
<dbReference type="RefSeq" id="XP_036669413.3">
    <property type="nucleotide sequence ID" value="XM_036813518.3"/>
</dbReference>
<dbReference type="GeneID" id="108008140"/>
<gene>
    <name evidence="14" type="primary">nvy</name>
</gene>
<keyword evidence="2" id="KW-0678">Repressor</keyword>
<evidence type="ECO:0000256" key="7">
    <source>
        <dbReference type="ARBA" id="ARBA00023163"/>
    </source>
</evidence>
<dbReference type="InterPro" id="IPR003894">
    <property type="entry name" value="TAFH_NHR1"/>
</dbReference>
<keyword evidence="4 9" id="KW-0863">Zinc-finger</keyword>
<keyword evidence="8" id="KW-0539">Nucleus</keyword>
<evidence type="ECO:0000256" key="6">
    <source>
        <dbReference type="ARBA" id="ARBA00023015"/>
    </source>
</evidence>
<dbReference type="Gene3D" id="1.20.120.1110">
    <property type="entry name" value="TAFH/NHR1 domain"/>
    <property type="match status" value="1"/>
</dbReference>
<evidence type="ECO:0000256" key="8">
    <source>
        <dbReference type="ARBA" id="ARBA00023242"/>
    </source>
</evidence>
<evidence type="ECO:0000259" key="11">
    <source>
        <dbReference type="PROSITE" id="PS50865"/>
    </source>
</evidence>
<dbReference type="InterPro" id="IPR014896">
    <property type="entry name" value="NHR2"/>
</dbReference>
<feature type="compositionally biased region" description="Gly residues" evidence="10">
    <location>
        <begin position="706"/>
        <end position="723"/>
    </location>
</feature>
<dbReference type="SUPFAM" id="SSF158553">
    <property type="entry name" value="TAFH domain-like"/>
    <property type="match status" value="1"/>
</dbReference>
<feature type="region of interest" description="Disordered" evidence="10">
    <location>
        <begin position="84"/>
        <end position="189"/>
    </location>
</feature>
<feature type="compositionally biased region" description="Low complexity" evidence="10">
    <location>
        <begin position="86"/>
        <end position="111"/>
    </location>
</feature>
<dbReference type="PRINTS" id="PR01879">
    <property type="entry name" value="NERVYPROTEIN"/>
</dbReference>
<accession>A0AB40A116</accession>
<evidence type="ECO:0000256" key="4">
    <source>
        <dbReference type="ARBA" id="ARBA00022771"/>
    </source>
</evidence>
<dbReference type="PROSITE" id="PS50865">
    <property type="entry name" value="ZF_MYND_2"/>
    <property type="match status" value="1"/>
</dbReference>
<dbReference type="PROSITE" id="PS51119">
    <property type="entry name" value="TAFH"/>
    <property type="match status" value="1"/>
</dbReference>
<feature type="compositionally biased region" description="Basic and acidic residues" evidence="10">
    <location>
        <begin position="112"/>
        <end position="127"/>
    </location>
</feature>
<evidence type="ECO:0000313" key="13">
    <source>
        <dbReference type="Proteomes" id="UP001652628"/>
    </source>
</evidence>
<dbReference type="AlphaFoldDB" id="A0AB40A116"/>
<dbReference type="GO" id="GO:0005634">
    <property type="term" value="C:nucleus"/>
    <property type="evidence" value="ECO:0007669"/>
    <property type="project" value="UniProtKB-SubCell"/>
</dbReference>
<comment type="subcellular location">
    <subcellularLocation>
        <location evidence="1">Nucleus</location>
    </subcellularLocation>
</comment>
<sequence length="744" mass="76531">MMALDGKAIIKEEITDKDAYDAAAAAAVAAGAALAVATAAAVQVPPTSSSAAGSASAAAAAATNNNTNTTSAAATAAAISRRLKASSSSNGGDKSSSSSSSSKDSSHTSSSRSDRERERERERDRLCRSPPDSPPDSSRSLAPRSPHSPLQLHQRPQRNASVSPVVNGSSGGLGSSGTSPTPTPGSQHAASLAAAAAAAAAAHVEQARLVSKMRKFLGALVQFSQELGQPEVSERVRALVLSLCCGSISVEEFRLALQEAINLPLRPYVVPLLKNSIALVQREVLALARATNQSALQYVTNNEQAVMEFAPHGVASSEFGDIFIQLEAPTSNGSSAVFKRRSSDSMMEHGGHNGLQEWSEYMASGGAGYPPPPSKRLTLHPAHSVVAYGDYGVSSAEGLPSAAAFMQRDERDLRMSEAQARHAVPPQRAGNPQPNPNPNPNAAGAPGAPGGAGGEEEWKNIHTMLNCISAMVDKTKRAITILQQRGIEPQLPNSGQEVTPAAMAELRRQTEEKVAEFKRNAEDAVTQVKRQAVIEIQRAVVAAETRAAEIMTQERLRMEKFFMEMSRHSSGERDLDNKSPSIATTQNGSNLQQQCWNCGRKATETCSGCNMARYCSASCQYRDWDSHHQVCGNSRASELSAKHLHSASSLRSAMATRSPPTPNSAVHLQAAAVAAAAAAGAREVVSAPVGGPGAGVAGGGSSVPSVGGGGGAGGGGGGGGGGASAAAVAAATPGALVANGLGSK</sequence>
<evidence type="ECO:0000256" key="9">
    <source>
        <dbReference type="PROSITE-ProRule" id="PRU00134"/>
    </source>
</evidence>
<keyword evidence="7" id="KW-0804">Transcription</keyword>
<evidence type="ECO:0000256" key="3">
    <source>
        <dbReference type="ARBA" id="ARBA00022723"/>
    </source>
</evidence>
<evidence type="ECO:0000256" key="5">
    <source>
        <dbReference type="ARBA" id="ARBA00022833"/>
    </source>
</evidence>
<protein>
    <submittedName>
        <fullName evidence="14">Protein CBFA2T3</fullName>
    </submittedName>
</protein>
<dbReference type="InterPro" id="IPR013289">
    <property type="entry name" value="CBFA2T1/2/3"/>
</dbReference>
<dbReference type="Gene3D" id="6.10.140.2220">
    <property type="match status" value="1"/>
</dbReference>
<keyword evidence="3" id="KW-0479">Metal-binding</keyword>
<keyword evidence="13" id="KW-1185">Reference proteome</keyword>
<proteinExistence type="predicted"/>
<feature type="region of interest" description="Disordered" evidence="10">
    <location>
        <begin position="42"/>
        <end position="70"/>
    </location>
</feature>
<dbReference type="InterPro" id="IPR013293">
    <property type="entry name" value="Nervy"/>
</dbReference>
<feature type="domain" description="MYND-type" evidence="11">
    <location>
        <begin position="595"/>
        <end position="631"/>
    </location>
</feature>
<dbReference type="Proteomes" id="UP001652628">
    <property type="component" value="Chromosome 2R"/>
</dbReference>
<dbReference type="PANTHER" id="PTHR10379">
    <property type="entry name" value="MTG8 ETO EIGHT TWENTY ONE PROTEIN"/>
    <property type="match status" value="1"/>
</dbReference>
<keyword evidence="5" id="KW-0862">Zinc</keyword>
<feature type="region of interest" description="Disordered" evidence="10">
    <location>
        <begin position="413"/>
        <end position="456"/>
    </location>
</feature>
<evidence type="ECO:0000313" key="14">
    <source>
        <dbReference type="RefSeq" id="XP_036669413.3"/>
    </source>
</evidence>
<dbReference type="InterPro" id="IPR002893">
    <property type="entry name" value="Znf_MYND"/>
</dbReference>
<feature type="domain" description="TAFH" evidence="12">
    <location>
        <begin position="207"/>
        <end position="303"/>
    </location>
</feature>
<evidence type="ECO:0000256" key="10">
    <source>
        <dbReference type="SAM" id="MobiDB-lite"/>
    </source>
</evidence>
<dbReference type="SUPFAM" id="SSF144232">
    <property type="entry name" value="HIT/MYND zinc finger-like"/>
    <property type="match status" value="1"/>
</dbReference>
<reference evidence="14" key="1">
    <citation type="submission" date="2025-08" db="UniProtKB">
        <authorList>
            <consortium name="RefSeq"/>
        </authorList>
    </citation>
    <scope>IDENTIFICATION</scope>
</reference>